<reference evidence="1" key="1">
    <citation type="submission" date="2024-09" db="EMBL/GenBank/DDBJ databases">
        <title>Draft Genome Sequences of Neofusicoccum parvum.</title>
        <authorList>
            <person name="Ashida A."/>
            <person name="Camagna M."/>
            <person name="Tanaka A."/>
            <person name="Takemoto D."/>
        </authorList>
    </citation>
    <scope>NUCLEOTIDE SEQUENCE</scope>
    <source>
        <strain evidence="1">PPO83</strain>
    </source>
</reference>
<sequence length="267" mass="29104">MKAPPQGVASIKVDLSSKNQLVSAFEGMDAVVSAVPNPILATEKIVIDAAIQAAVKRIIPSEFSTNMESAVARKLPILRGKSDVRDYITFVFPTSTGTTWSSVNNGPFFEMCLKFGSLGPSIAQKTAVFHNGGDNVVGTSRLSDIAIAVARVLDRAHFEETANTPIYMYSAAISERYLTQLASEVAGVEFKVSHVDTEDLTREADAGLEKGDVSKMFYYYFQMMYGKGYGGDTRHMSWNERLGLKTMSEDDIKDLIRQSAQGLGMAC</sequence>
<dbReference type="EMBL" id="BSXG01000078">
    <property type="protein sequence ID" value="GME37112.1"/>
    <property type="molecule type" value="Genomic_DNA"/>
</dbReference>
<evidence type="ECO:0000313" key="2">
    <source>
        <dbReference type="Proteomes" id="UP001165186"/>
    </source>
</evidence>
<protein>
    <submittedName>
        <fullName evidence="1">Uncharacterized protein B0J15DRAFT_477197</fullName>
    </submittedName>
</protein>
<name>A0ACB5SEA8_9PEZI</name>
<proteinExistence type="predicted"/>
<organism evidence="1 2">
    <name type="scientific">Neofusicoccum parvum</name>
    <dbReference type="NCBI Taxonomy" id="310453"/>
    <lineage>
        <taxon>Eukaryota</taxon>
        <taxon>Fungi</taxon>
        <taxon>Dikarya</taxon>
        <taxon>Ascomycota</taxon>
        <taxon>Pezizomycotina</taxon>
        <taxon>Dothideomycetes</taxon>
        <taxon>Dothideomycetes incertae sedis</taxon>
        <taxon>Botryosphaeriales</taxon>
        <taxon>Botryosphaeriaceae</taxon>
        <taxon>Neofusicoccum</taxon>
    </lineage>
</organism>
<gene>
    <name evidence="1" type="primary">g7120</name>
    <name evidence="1" type="ORF">NpPPO83_00007120</name>
</gene>
<comment type="caution">
    <text evidence="1">The sequence shown here is derived from an EMBL/GenBank/DDBJ whole genome shotgun (WGS) entry which is preliminary data.</text>
</comment>
<keyword evidence="2" id="KW-1185">Reference proteome</keyword>
<accession>A0ACB5SEA8</accession>
<evidence type="ECO:0000313" key="1">
    <source>
        <dbReference type="EMBL" id="GME37112.1"/>
    </source>
</evidence>
<dbReference type="Proteomes" id="UP001165186">
    <property type="component" value="Unassembled WGS sequence"/>
</dbReference>